<dbReference type="Gene3D" id="3.40.640.10">
    <property type="entry name" value="Type I PLP-dependent aspartate aminotransferase-like (Major domain)"/>
    <property type="match status" value="1"/>
</dbReference>
<dbReference type="InterPro" id="IPR015421">
    <property type="entry name" value="PyrdxlP-dep_Trfase_major"/>
</dbReference>
<keyword evidence="7" id="KW-1185">Reference proteome</keyword>
<proteinExistence type="predicted"/>
<dbReference type="Proteomes" id="UP000326759">
    <property type="component" value="Unassembled WGS sequence"/>
</dbReference>
<evidence type="ECO:0000256" key="2">
    <source>
        <dbReference type="ARBA" id="ARBA00022576"/>
    </source>
</evidence>
<organism evidence="6 7">
    <name type="scientific">Armadillidium nasatum</name>
    <dbReference type="NCBI Taxonomy" id="96803"/>
    <lineage>
        <taxon>Eukaryota</taxon>
        <taxon>Metazoa</taxon>
        <taxon>Ecdysozoa</taxon>
        <taxon>Arthropoda</taxon>
        <taxon>Crustacea</taxon>
        <taxon>Multicrustacea</taxon>
        <taxon>Malacostraca</taxon>
        <taxon>Eumalacostraca</taxon>
        <taxon>Peracarida</taxon>
        <taxon>Isopoda</taxon>
        <taxon>Oniscidea</taxon>
        <taxon>Crinocheta</taxon>
        <taxon>Armadillidiidae</taxon>
        <taxon>Armadillidium</taxon>
    </lineage>
</organism>
<gene>
    <name evidence="6" type="primary">AADAT_0</name>
    <name evidence="6" type="ORF">Anas_10286</name>
</gene>
<dbReference type="SUPFAM" id="SSF53383">
    <property type="entry name" value="PLP-dependent transferases"/>
    <property type="match status" value="1"/>
</dbReference>
<protein>
    <submittedName>
        <fullName evidence="6">Kynurenine/alpha-aminoadipate aminotransferase, mitochondrial</fullName>
    </submittedName>
</protein>
<feature type="domain" description="Aminotransferase class I/classII large" evidence="5">
    <location>
        <begin position="30"/>
        <end position="261"/>
    </location>
</feature>
<dbReference type="CDD" id="cd00609">
    <property type="entry name" value="AAT_like"/>
    <property type="match status" value="1"/>
</dbReference>
<dbReference type="PANTHER" id="PTHR42790">
    <property type="entry name" value="AMINOTRANSFERASE"/>
    <property type="match status" value="1"/>
</dbReference>
<dbReference type="GO" id="GO:1901605">
    <property type="term" value="P:alpha-amino acid metabolic process"/>
    <property type="evidence" value="ECO:0007669"/>
    <property type="project" value="TreeGrafter"/>
</dbReference>
<evidence type="ECO:0000259" key="5">
    <source>
        <dbReference type="Pfam" id="PF00155"/>
    </source>
</evidence>
<comment type="cofactor">
    <cofactor evidence="1">
        <name>pyridoxal 5'-phosphate</name>
        <dbReference type="ChEBI" id="CHEBI:597326"/>
    </cofactor>
</comment>
<dbReference type="GO" id="GO:0016212">
    <property type="term" value="F:kynurenine-oxoglutarate transaminase activity"/>
    <property type="evidence" value="ECO:0007669"/>
    <property type="project" value="TreeGrafter"/>
</dbReference>
<dbReference type="Pfam" id="PF00155">
    <property type="entry name" value="Aminotran_1_2"/>
    <property type="match status" value="1"/>
</dbReference>
<dbReference type="InterPro" id="IPR004839">
    <property type="entry name" value="Aminotransferase_I/II_large"/>
</dbReference>
<evidence type="ECO:0000256" key="3">
    <source>
        <dbReference type="ARBA" id="ARBA00022679"/>
    </source>
</evidence>
<dbReference type="EMBL" id="SEYY01021903">
    <property type="protein sequence ID" value="KAB7495973.1"/>
    <property type="molecule type" value="Genomic_DNA"/>
</dbReference>
<evidence type="ECO:0000313" key="7">
    <source>
        <dbReference type="Proteomes" id="UP000326759"/>
    </source>
</evidence>
<dbReference type="InterPro" id="IPR050859">
    <property type="entry name" value="Class-I_PLP-dep_aminotransf"/>
</dbReference>
<reference evidence="6 7" key="1">
    <citation type="journal article" date="2019" name="PLoS Biol.">
        <title>Sex chromosomes control vertical transmission of feminizing Wolbachia symbionts in an isopod.</title>
        <authorList>
            <person name="Becking T."/>
            <person name="Chebbi M.A."/>
            <person name="Giraud I."/>
            <person name="Moumen B."/>
            <person name="Laverre T."/>
            <person name="Caubet Y."/>
            <person name="Peccoud J."/>
            <person name="Gilbert C."/>
            <person name="Cordaux R."/>
        </authorList>
    </citation>
    <scope>NUCLEOTIDE SEQUENCE [LARGE SCALE GENOMIC DNA]</scope>
    <source>
        <strain evidence="6">ANa2</strain>
        <tissue evidence="6">Whole body excluding digestive tract and cuticle</tissue>
    </source>
</reference>
<keyword evidence="3 6" id="KW-0808">Transferase</keyword>
<dbReference type="OrthoDB" id="691673at2759"/>
<name>A0A5N5SPI9_9CRUS</name>
<dbReference type="AlphaFoldDB" id="A0A5N5SPI9"/>
<comment type="caution">
    <text evidence="6">The sequence shown here is derived from an EMBL/GenBank/DDBJ whole genome shotgun (WGS) entry which is preliminary data.</text>
</comment>
<dbReference type="GO" id="GO:0030170">
    <property type="term" value="F:pyridoxal phosphate binding"/>
    <property type="evidence" value="ECO:0007669"/>
    <property type="project" value="InterPro"/>
</dbReference>
<evidence type="ECO:0000256" key="1">
    <source>
        <dbReference type="ARBA" id="ARBA00001933"/>
    </source>
</evidence>
<accession>A0A5N5SPI9</accession>
<evidence type="ECO:0000256" key="4">
    <source>
        <dbReference type="ARBA" id="ARBA00022898"/>
    </source>
</evidence>
<dbReference type="PANTHER" id="PTHR42790:SF19">
    <property type="entry name" value="KYNURENINE_ALPHA-AMINOADIPATE AMINOTRANSFERASE, MITOCHONDRIAL"/>
    <property type="match status" value="1"/>
</dbReference>
<dbReference type="InterPro" id="IPR015424">
    <property type="entry name" value="PyrdxlP-dep_Trfase"/>
</dbReference>
<keyword evidence="2 6" id="KW-0032">Aminotransferase</keyword>
<keyword evidence="4" id="KW-0663">Pyridoxal phosphate</keyword>
<evidence type="ECO:0000313" key="6">
    <source>
        <dbReference type="EMBL" id="KAB7495973.1"/>
    </source>
</evidence>
<sequence>MVYLAGGLPNPLSFPFAKAFFKLKNGKSLFIDQEMMSKALQYGSVQGFEPLICQLKTAIRKFHGISDLETSNIVITPGGTDALYQCLEMLFDENTFVLAETPLFGSVTQCIEVYGCKYVAIPRDNFGMKPFALKEEVLKILKTLKGNEKMILYLNYISVKRDEDHILLERLKNIYEIAQEFNIFIVEVDPHFLIHLHKKEKSPASLLRLDKDERVLRCDTISSLFGPGWRVGFVTGPKPFIQLIGSHIDMSMLSASMLSQVLISETLRCLTEEEQSEYSKLLHENLRNEQRDLKAAAQRYLGKNKQCNLLFLILQLMRCYFNILWRFQFPKVYTINQ</sequence>